<sequence length="76" mass="8690">MQKYANKLYKGIGIEMNKEEAARFFKKDADLGEAESMFIYGDMLYEGDGIEMNKEDGLRYITCAADNGCLRAKNYK</sequence>
<dbReference type="PANTHER" id="PTHR11102:SF160">
    <property type="entry name" value="ERAD-ASSOCIATED E3 UBIQUITIN-PROTEIN LIGASE COMPONENT HRD3"/>
    <property type="match status" value="1"/>
</dbReference>
<organism evidence="2 3">
    <name type="scientific">Tritrichomonas musculus</name>
    <dbReference type="NCBI Taxonomy" id="1915356"/>
    <lineage>
        <taxon>Eukaryota</taxon>
        <taxon>Metamonada</taxon>
        <taxon>Parabasalia</taxon>
        <taxon>Tritrichomonadida</taxon>
        <taxon>Tritrichomonadidae</taxon>
        <taxon>Tritrichomonas</taxon>
    </lineage>
</organism>
<dbReference type="InterPro" id="IPR050767">
    <property type="entry name" value="Sel1_AlgK"/>
</dbReference>
<dbReference type="InterPro" id="IPR006597">
    <property type="entry name" value="Sel1-like"/>
</dbReference>
<dbReference type="SUPFAM" id="SSF81901">
    <property type="entry name" value="HCP-like"/>
    <property type="match status" value="1"/>
</dbReference>
<proteinExistence type="inferred from homology"/>
<dbReference type="Proteomes" id="UP001470230">
    <property type="component" value="Unassembled WGS sequence"/>
</dbReference>
<comment type="caution">
    <text evidence="2">The sequence shown here is derived from an EMBL/GenBank/DDBJ whole genome shotgun (WGS) entry which is preliminary data.</text>
</comment>
<name>A0ABR2KQA5_9EUKA</name>
<dbReference type="PANTHER" id="PTHR11102">
    <property type="entry name" value="SEL-1-LIKE PROTEIN"/>
    <property type="match status" value="1"/>
</dbReference>
<accession>A0ABR2KQA5</accession>
<dbReference type="Gene3D" id="1.25.40.10">
    <property type="entry name" value="Tetratricopeptide repeat domain"/>
    <property type="match status" value="1"/>
</dbReference>
<comment type="similarity">
    <text evidence="1">Belongs to the sel-1 family.</text>
</comment>
<dbReference type="EMBL" id="JAPFFF010000004">
    <property type="protein sequence ID" value="KAK8892911.1"/>
    <property type="molecule type" value="Genomic_DNA"/>
</dbReference>
<dbReference type="SMART" id="SM00671">
    <property type="entry name" value="SEL1"/>
    <property type="match status" value="2"/>
</dbReference>
<protein>
    <submittedName>
        <fullName evidence="2">Uncharacterized protein</fullName>
    </submittedName>
</protein>
<keyword evidence="3" id="KW-1185">Reference proteome</keyword>
<dbReference type="InterPro" id="IPR011990">
    <property type="entry name" value="TPR-like_helical_dom_sf"/>
</dbReference>
<evidence type="ECO:0000256" key="1">
    <source>
        <dbReference type="ARBA" id="ARBA00038101"/>
    </source>
</evidence>
<reference evidence="2 3" key="1">
    <citation type="submission" date="2024-04" db="EMBL/GenBank/DDBJ databases">
        <title>Tritrichomonas musculus Genome.</title>
        <authorList>
            <person name="Alves-Ferreira E."/>
            <person name="Grigg M."/>
            <person name="Lorenzi H."/>
            <person name="Galac M."/>
        </authorList>
    </citation>
    <scope>NUCLEOTIDE SEQUENCE [LARGE SCALE GENOMIC DNA]</scope>
    <source>
        <strain evidence="2 3">EAF2021</strain>
    </source>
</reference>
<evidence type="ECO:0000313" key="2">
    <source>
        <dbReference type="EMBL" id="KAK8892911.1"/>
    </source>
</evidence>
<gene>
    <name evidence="2" type="ORF">M9Y10_030163</name>
</gene>
<evidence type="ECO:0000313" key="3">
    <source>
        <dbReference type="Proteomes" id="UP001470230"/>
    </source>
</evidence>